<proteinExistence type="predicted"/>
<dbReference type="PATRIC" id="fig|471514.4.peg.1865"/>
<dbReference type="EMBL" id="LJCO01000096">
    <property type="protein sequence ID" value="KPV40900.1"/>
    <property type="molecule type" value="Genomic_DNA"/>
</dbReference>
<name>A0A0P9EEY6_9BACL</name>
<dbReference type="RefSeq" id="WP_054971274.1">
    <property type="nucleotide sequence ID" value="NZ_LJCO01000096.1"/>
</dbReference>
<accession>A0A0P9EEY6</accession>
<dbReference type="STRING" id="471514.AN477_21755"/>
<evidence type="ECO:0000313" key="1">
    <source>
        <dbReference type="EMBL" id="KPV40900.1"/>
    </source>
</evidence>
<reference evidence="1 2" key="1">
    <citation type="submission" date="2015-09" db="EMBL/GenBank/DDBJ databases">
        <title>Draft genome sequence of Alicyclobacillus ferrooxydans DSM 22381.</title>
        <authorList>
            <person name="Hemp J."/>
        </authorList>
    </citation>
    <scope>NUCLEOTIDE SEQUENCE [LARGE SCALE GENOMIC DNA]</scope>
    <source>
        <strain evidence="1 2">TC-34</strain>
    </source>
</reference>
<dbReference type="AlphaFoldDB" id="A0A0P9EEY6"/>
<evidence type="ECO:0000313" key="2">
    <source>
        <dbReference type="Proteomes" id="UP000050482"/>
    </source>
</evidence>
<dbReference type="Proteomes" id="UP000050482">
    <property type="component" value="Unassembled WGS sequence"/>
</dbReference>
<evidence type="ECO:0008006" key="3">
    <source>
        <dbReference type="Google" id="ProtNLM"/>
    </source>
</evidence>
<comment type="caution">
    <text evidence="1">The sequence shown here is derived from an EMBL/GenBank/DDBJ whole genome shotgun (WGS) entry which is preliminary data.</text>
</comment>
<sequence>MGNTVRWQAAIATVYSVAHISRRKLWQAVLVAVCTAMLSGCGTPANHSPLTSTTLHATTANGLKLALTLSPNPPTARRELKVQLVVSGDSSNRFRPKNVWISESMPGMSMPKMSVTLNSLGNGRFVGQTLIVMGGKWQLLVHLVDGSQQEMQAFYTQVRE</sequence>
<gene>
    <name evidence="1" type="ORF">AN477_21755</name>
</gene>
<organism evidence="1 2">
    <name type="scientific">Alicyclobacillus ferrooxydans</name>
    <dbReference type="NCBI Taxonomy" id="471514"/>
    <lineage>
        <taxon>Bacteria</taxon>
        <taxon>Bacillati</taxon>
        <taxon>Bacillota</taxon>
        <taxon>Bacilli</taxon>
        <taxon>Bacillales</taxon>
        <taxon>Alicyclobacillaceae</taxon>
        <taxon>Alicyclobacillus</taxon>
    </lineage>
</organism>
<protein>
    <recommendedName>
        <fullName evidence="3">YtkA-like domain-containing protein</fullName>
    </recommendedName>
</protein>
<keyword evidence="2" id="KW-1185">Reference proteome</keyword>